<dbReference type="EMBL" id="CAJNIZ010029225">
    <property type="protein sequence ID" value="CAE7514398.1"/>
    <property type="molecule type" value="Genomic_DNA"/>
</dbReference>
<reference evidence="2" key="1">
    <citation type="submission" date="2021-02" db="EMBL/GenBank/DDBJ databases">
        <authorList>
            <person name="Dougan E. K."/>
            <person name="Rhodes N."/>
            <person name="Thang M."/>
            <person name="Chan C."/>
        </authorList>
    </citation>
    <scope>NUCLEOTIDE SEQUENCE</scope>
</reference>
<dbReference type="OrthoDB" id="10250354at2759"/>
<name>A0A812T7Q7_SYMPI</name>
<feature type="compositionally biased region" description="Basic and acidic residues" evidence="1">
    <location>
        <begin position="43"/>
        <end position="53"/>
    </location>
</feature>
<dbReference type="Proteomes" id="UP000649617">
    <property type="component" value="Unassembled WGS sequence"/>
</dbReference>
<evidence type="ECO:0000313" key="2">
    <source>
        <dbReference type="EMBL" id="CAE7514398.1"/>
    </source>
</evidence>
<evidence type="ECO:0000256" key="1">
    <source>
        <dbReference type="SAM" id="MobiDB-lite"/>
    </source>
</evidence>
<evidence type="ECO:0000313" key="3">
    <source>
        <dbReference type="Proteomes" id="UP000649617"/>
    </source>
</evidence>
<protein>
    <submittedName>
        <fullName evidence="2">Uncharacterized protein</fullName>
    </submittedName>
</protein>
<feature type="non-terminal residue" evidence="2">
    <location>
        <position position="119"/>
    </location>
</feature>
<keyword evidence="3" id="KW-1185">Reference proteome</keyword>
<feature type="non-terminal residue" evidence="2">
    <location>
        <position position="1"/>
    </location>
</feature>
<accession>A0A812T7Q7</accession>
<organism evidence="2 3">
    <name type="scientific">Symbiodinium pilosum</name>
    <name type="common">Dinoflagellate</name>
    <dbReference type="NCBI Taxonomy" id="2952"/>
    <lineage>
        <taxon>Eukaryota</taxon>
        <taxon>Sar</taxon>
        <taxon>Alveolata</taxon>
        <taxon>Dinophyceae</taxon>
        <taxon>Suessiales</taxon>
        <taxon>Symbiodiniaceae</taxon>
        <taxon>Symbiodinium</taxon>
    </lineage>
</organism>
<feature type="region of interest" description="Disordered" evidence="1">
    <location>
        <begin position="43"/>
        <end position="91"/>
    </location>
</feature>
<proteinExistence type="predicted"/>
<gene>
    <name evidence="2" type="ORF">SPIL2461_LOCUS13416</name>
</gene>
<dbReference type="AlphaFoldDB" id="A0A812T7Q7"/>
<comment type="caution">
    <text evidence="2">The sequence shown here is derived from an EMBL/GenBank/DDBJ whole genome shotgun (WGS) entry which is preliminary data.</text>
</comment>
<feature type="compositionally biased region" description="Basic and acidic residues" evidence="1">
    <location>
        <begin position="63"/>
        <end position="75"/>
    </location>
</feature>
<sequence length="119" mass="13620">EMYLAGQCQKEMFVAATSDPGERGTPEQIKAFRELKRRKELLKEKEKAVRSEPDQEDEDVEILTEHVEPKVKLEPPESQGEAASSSSKPKFLVKSKYPEDVTVRGHGQIWGSWYTIEEK</sequence>